<evidence type="ECO:0000313" key="8">
    <source>
        <dbReference type="Proteomes" id="UP001154015"/>
    </source>
</evidence>
<comment type="caution">
    <text evidence="7">The sequence shown here is derived from an EMBL/GenBank/DDBJ whole genome shotgun (WGS) entry which is preliminary data.</text>
</comment>
<dbReference type="Pfam" id="PF05175">
    <property type="entry name" value="MTS"/>
    <property type="match status" value="1"/>
</dbReference>
<evidence type="ECO:0000256" key="2">
    <source>
        <dbReference type="ARBA" id="ARBA00022603"/>
    </source>
</evidence>
<dbReference type="InterPro" id="IPR052190">
    <property type="entry name" value="Euk-Arch_PrmC-MTase"/>
</dbReference>
<proteinExistence type="inferred from homology"/>
<evidence type="ECO:0000256" key="3">
    <source>
        <dbReference type="ARBA" id="ARBA00022679"/>
    </source>
</evidence>
<dbReference type="PANTHER" id="PTHR45875:SF1">
    <property type="entry name" value="METHYLTRANSFERASE N6AMT1"/>
    <property type="match status" value="1"/>
</dbReference>
<feature type="region of interest" description="Disordered" evidence="5">
    <location>
        <begin position="1"/>
        <end position="20"/>
    </location>
</feature>
<dbReference type="Gene3D" id="3.40.50.150">
    <property type="entry name" value="Vaccinia Virus protein VP39"/>
    <property type="match status" value="1"/>
</dbReference>
<dbReference type="Proteomes" id="UP001154015">
    <property type="component" value="Unassembled WGS sequence"/>
</dbReference>
<keyword evidence="3" id="KW-0808">Transferase</keyword>
<comment type="similarity">
    <text evidence="1">Belongs to the eukaryotic/archaeal PrmC-related family.</text>
</comment>
<dbReference type="InterPro" id="IPR007848">
    <property type="entry name" value="Small_mtfrase_dom"/>
</dbReference>
<dbReference type="InterPro" id="IPR002052">
    <property type="entry name" value="DNA_methylase_N6_adenine_CS"/>
</dbReference>
<dbReference type="PROSITE" id="PS00092">
    <property type="entry name" value="N6_MTASE"/>
    <property type="match status" value="1"/>
</dbReference>
<dbReference type="PANTHER" id="PTHR45875">
    <property type="entry name" value="METHYLTRANSFERASE N6AMT1"/>
    <property type="match status" value="1"/>
</dbReference>
<gene>
    <name evidence="7" type="ORF">SGL43_06285</name>
</gene>
<evidence type="ECO:0000313" key="7">
    <source>
        <dbReference type="EMBL" id="CAH9419230.1"/>
    </source>
</evidence>
<keyword evidence="8" id="KW-1185">Reference proteome</keyword>
<keyword evidence="4" id="KW-0949">S-adenosyl-L-methionine</keyword>
<dbReference type="CDD" id="cd02440">
    <property type="entry name" value="AdoMet_MTases"/>
    <property type="match status" value="1"/>
</dbReference>
<dbReference type="GO" id="GO:0032259">
    <property type="term" value="P:methylation"/>
    <property type="evidence" value="ECO:0007669"/>
    <property type="project" value="UniProtKB-KW"/>
</dbReference>
<sequence length="255" mass="27042">MNGGRGVRLSEGEGDPVTPEALPDAAVTAPAAVAAASRPGRVVRLPGVYRPQTDTLLLALAMRREGIGPGTDLLDLCTGTGALALHAARLGARVTAVDISRRAVASARLNTALARLPVTVRRGDLLRALPGRTFDAVVSNPPYVPAPGLTVPRYGPGRSWDAGPDGRVILDRICDDAFTALRPGGLLLLVQSGLSRPEETVGRLSAAGLDVSVIDRVTIPFGPVTRRRAAWLRDRGLLRDRLEREELVVIRGRKE</sequence>
<dbReference type="InterPro" id="IPR029063">
    <property type="entry name" value="SAM-dependent_MTases_sf"/>
</dbReference>
<dbReference type="NCBIfam" id="TIGR00537">
    <property type="entry name" value="hemK_rel_arch"/>
    <property type="match status" value="1"/>
</dbReference>
<dbReference type="SUPFAM" id="SSF53335">
    <property type="entry name" value="S-adenosyl-L-methionine-dependent methyltransferases"/>
    <property type="match status" value="1"/>
</dbReference>
<dbReference type="InterPro" id="IPR004557">
    <property type="entry name" value="PrmC-related"/>
</dbReference>
<protein>
    <submittedName>
        <fullName evidence="7">Uncharacterized methyltransferase SCO0760</fullName>
    </submittedName>
</protein>
<reference evidence="7" key="1">
    <citation type="submission" date="2022-03" db="EMBL/GenBank/DDBJ databases">
        <authorList>
            <person name="Leyn A S."/>
        </authorList>
    </citation>
    <scope>NUCLEOTIDE SEQUENCE</scope>
    <source>
        <strain evidence="7">Streptomyces globisporus 4-3</strain>
    </source>
</reference>
<name>A0ABM9H6F6_STRGL</name>
<dbReference type="GO" id="GO:0008168">
    <property type="term" value="F:methyltransferase activity"/>
    <property type="evidence" value="ECO:0007669"/>
    <property type="project" value="UniProtKB-KW"/>
</dbReference>
<keyword evidence="2 7" id="KW-0489">Methyltransferase</keyword>
<evidence type="ECO:0000256" key="5">
    <source>
        <dbReference type="SAM" id="MobiDB-lite"/>
    </source>
</evidence>
<organism evidence="7 8">
    <name type="scientific">Streptomyces globisporus</name>
    <dbReference type="NCBI Taxonomy" id="1908"/>
    <lineage>
        <taxon>Bacteria</taxon>
        <taxon>Bacillati</taxon>
        <taxon>Actinomycetota</taxon>
        <taxon>Actinomycetes</taxon>
        <taxon>Kitasatosporales</taxon>
        <taxon>Streptomycetaceae</taxon>
        <taxon>Streptomyces</taxon>
    </lineage>
</organism>
<dbReference type="EMBL" id="CAKXYP010000023">
    <property type="protein sequence ID" value="CAH9419230.1"/>
    <property type="molecule type" value="Genomic_DNA"/>
</dbReference>
<evidence type="ECO:0000259" key="6">
    <source>
        <dbReference type="Pfam" id="PF05175"/>
    </source>
</evidence>
<evidence type="ECO:0000256" key="4">
    <source>
        <dbReference type="ARBA" id="ARBA00022691"/>
    </source>
</evidence>
<feature type="domain" description="Methyltransferase small" evidence="6">
    <location>
        <begin position="55"/>
        <end position="143"/>
    </location>
</feature>
<evidence type="ECO:0000256" key="1">
    <source>
        <dbReference type="ARBA" id="ARBA00006149"/>
    </source>
</evidence>
<accession>A0ABM9H6F6</accession>